<evidence type="ECO:0000256" key="1">
    <source>
        <dbReference type="SAM" id="Coils"/>
    </source>
</evidence>
<dbReference type="InterPro" id="IPR038444">
    <property type="entry name" value="DUF465_sf"/>
</dbReference>
<feature type="coiled-coil region" evidence="1">
    <location>
        <begin position="10"/>
        <end position="58"/>
    </location>
</feature>
<dbReference type="RefSeq" id="WP_317225789.1">
    <property type="nucleotide sequence ID" value="NZ_JAWJEJ010000001.1"/>
</dbReference>
<keyword evidence="3" id="KW-1185">Reference proteome</keyword>
<accession>A0ABU3Y690</accession>
<protein>
    <submittedName>
        <fullName evidence="2">DUF465 domain-containing protein</fullName>
    </submittedName>
</protein>
<dbReference type="InterPro" id="IPR007420">
    <property type="entry name" value="DUF465"/>
</dbReference>
<evidence type="ECO:0000313" key="3">
    <source>
        <dbReference type="Proteomes" id="UP001273531"/>
    </source>
</evidence>
<proteinExistence type="predicted"/>
<dbReference type="Proteomes" id="UP001273531">
    <property type="component" value="Unassembled WGS sequence"/>
</dbReference>
<sequence>MEESEIQRQLEMLRTEHRDLDTAIDALSRTGAADQLQLARLKRRKLRLRDEISQLEDALVPDIIA</sequence>
<comment type="caution">
    <text evidence="2">The sequence shown here is derived from an EMBL/GenBank/DDBJ whole genome shotgun (WGS) entry which is preliminary data.</text>
</comment>
<name>A0ABU3Y690_9SPHN</name>
<dbReference type="Gene3D" id="6.10.280.50">
    <property type="match status" value="1"/>
</dbReference>
<reference evidence="2 3" key="1">
    <citation type="submission" date="2023-10" db="EMBL/GenBank/DDBJ databases">
        <title>Sphingomonas sp. HF-S4 16S ribosomal RNA gene Genome sequencing and assembly.</title>
        <authorList>
            <person name="Lee H."/>
        </authorList>
    </citation>
    <scope>NUCLEOTIDE SEQUENCE [LARGE SCALE GENOMIC DNA]</scope>
    <source>
        <strain evidence="2 3">HF-S4</strain>
    </source>
</reference>
<dbReference type="EMBL" id="JAWJEJ010000001">
    <property type="protein sequence ID" value="MDV3456612.1"/>
    <property type="molecule type" value="Genomic_DNA"/>
</dbReference>
<gene>
    <name evidence="2" type="ORF">RZN05_06410</name>
</gene>
<dbReference type="Pfam" id="PF04325">
    <property type="entry name" value="DUF465"/>
    <property type="match status" value="1"/>
</dbReference>
<keyword evidence="1" id="KW-0175">Coiled coil</keyword>
<organism evidence="2 3">
    <name type="scientific">Sphingomonas agrestis</name>
    <dbReference type="NCBI Taxonomy" id="3080540"/>
    <lineage>
        <taxon>Bacteria</taxon>
        <taxon>Pseudomonadati</taxon>
        <taxon>Pseudomonadota</taxon>
        <taxon>Alphaproteobacteria</taxon>
        <taxon>Sphingomonadales</taxon>
        <taxon>Sphingomonadaceae</taxon>
        <taxon>Sphingomonas</taxon>
    </lineage>
</organism>
<evidence type="ECO:0000313" key="2">
    <source>
        <dbReference type="EMBL" id="MDV3456612.1"/>
    </source>
</evidence>